<dbReference type="InterPro" id="IPR001789">
    <property type="entry name" value="Sig_transdc_resp-reg_receiver"/>
</dbReference>
<keyword evidence="4" id="KW-0238">DNA-binding</keyword>
<dbReference type="Pfam" id="PF13432">
    <property type="entry name" value="TPR_16"/>
    <property type="match status" value="1"/>
</dbReference>
<dbReference type="Proteomes" id="UP000733744">
    <property type="component" value="Unassembled WGS sequence"/>
</dbReference>
<keyword evidence="7" id="KW-0802">TPR repeat</keyword>
<organism evidence="9 10">
    <name type="scientific">Candidatus Methylobacter oryzae</name>
    <dbReference type="NCBI Taxonomy" id="2497749"/>
    <lineage>
        <taxon>Bacteria</taxon>
        <taxon>Pseudomonadati</taxon>
        <taxon>Pseudomonadota</taxon>
        <taxon>Gammaproteobacteria</taxon>
        <taxon>Methylococcales</taxon>
        <taxon>Methylococcaceae</taxon>
        <taxon>Methylobacter</taxon>
    </lineage>
</organism>
<dbReference type="InterPro" id="IPR039420">
    <property type="entry name" value="WalR-like"/>
</dbReference>
<dbReference type="SUPFAM" id="SSF48452">
    <property type="entry name" value="TPR-like"/>
    <property type="match status" value="1"/>
</dbReference>
<feature type="repeat" description="TPR" evidence="7">
    <location>
        <begin position="446"/>
        <end position="479"/>
    </location>
</feature>
<dbReference type="CDD" id="cd17589">
    <property type="entry name" value="REC_TPR"/>
    <property type="match status" value="1"/>
</dbReference>
<keyword evidence="2" id="KW-0902">Two-component regulatory system</keyword>
<dbReference type="InterPro" id="IPR011006">
    <property type="entry name" value="CheY-like_superfamily"/>
</dbReference>
<dbReference type="InterPro" id="IPR019734">
    <property type="entry name" value="TPR_rpt"/>
</dbReference>
<dbReference type="SMART" id="SM00028">
    <property type="entry name" value="TPR"/>
    <property type="match status" value="4"/>
</dbReference>
<feature type="repeat" description="TPR" evidence="7">
    <location>
        <begin position="233"/>
        <end position="266"/>
    </location>
</feature>
<name>A0ABY3CDF6_9GAMM</name>
<evidence type="ECO:0000256" key="5">
    <source>
        <dbReference type="ARBA" id="ARBA00023163"/>
    </source>
</evidence>
<evidence type="ECO:0000259" key="8">
    <source>
        <dbReference type="PROSITE" id="PS50110"/>
    </source>
</evidence>
<dbReference type="Gene3D" id="3.40.50.2300">
    <property type="match status" value="1"/>
</dbReference>
<evidence type="ECO:0000256" key="1">
    <source>
        <dbReference type="ARBA" id="ARBA00022553"/>
    </source>
</evidence>
<evidence type="ECO:0000256" key="7">
    <source>
        <dbReference type="PROSITE-ProRule" id="PRU00339"/>
    </source>
</evidence>
<reference evidence="9 10" key="1">
    <citation type="journal article" date="2019" name="Antonie Van Leeuwenhoek">
        <title>Description of 'Ca. Methylobacter oryzae' KRF1, a novel species from the environmentally important Methylobacter clade 2.</title>
        <authorList>
            <person name="Khatri K."/>
            <person name="Mohite J.A."/>
            <person name="Pandit P.S."/>
            <person name="Bahulikar R."/>
            <person name="Rahalkar M.C."/>
        </authorList>
    </citation>
    <scope>NUCLEOTIDE SEQUENCE [LARGE SCALE GENOMIC DNA]</scope>
    <source>
        <strain evidence="9 10">KRF1</strain>
    </source>
</reference>
<comment type="caution">
    <text evidence="9">The sequence shown here is derived from an EMBL/GenBank/DDBJ whole genome shotgun (WGS) entry which is preliminary data.</text>
</comment>
<dbReference type="PROSITE" id="PS50110">
    <property type="entry name" value="RESPONSE_REGULATORY"/>
    <property type="match status" value="1"/>
</dbReference>
<dbReference type="SUPFAM" id="SSF52172">
    <property type="entry name" value="CheY-like"/>
    <property type="match status" value="1"/>
</dbReference>
<evidence type="ECO:0000256" key="3">
    <source>
        <dbReference type="ARBA" id="ARBA00023015"/>
    </source>
</evidence>
<accession>A0ABY3CDF6</accession>
<keyword evidence="1 6" id="KW-0597">Phosphoprotein</keyword>
<evidence type="ECO:0000313" key="9">
    <source>
        <dbReference type="EMBL" id="TRX00693.1"/>
    </source>
</evidence>
<evidence type="ECO:0000256" key="4">
    <source>
        <dbReference type="ARBA" id="ARBA00023125"/>
    </source>
</evidence>
<dbReference type="PANTHER" id="PTHR48111:SF1">
    <property type="entry name" value="TWO-COMPONENT RESPONSE REGULATOR ORR33"/>
    <property type="match status" value="1"/>
</dbReference>
<dbReference type="EMBL" id="RYFG02000025">
    <property type="protein sequence ID" value="TRX00693.1"/>
    <property type="molecule type" value="Genomic_DNA"/>
</dbReference>
<gene>
    <name evidence="9" type="ORF">EKO24_005070</name>
</gene>
<dbReference type="InterPro" id="IPR011990">
    <property type="entry name" value="TPR-like_helical_dom_sf"/>
</dbReference>
<evidence type="ECO:0000256" key="6">
    <source>
        <dbReference type="PROSITE-ProRule" id="PRU00169"/>
    </source>
</evidence>
<keyword evidence="3" id="KW-0805">Transcription regulation</keyword>
<dbReference type="Gene3D" id="1.25.40.10">
    <property type="entry name" value="Tetratricopeptide repeat domain"/>
    <property type="match status" value="1"/>
</dbReference>
<dbReference type="RefSeq" id="WP_127026788.1">
    <property type="nucleotide sequence ID" value="NZ_RYFG02000025.1"/>
</dbReference>
<keyword evidence="5" id="KW-0804">Transcription</keyword>
<proteinExistence type="predicted"/>
<keyword evidence="10" id="KW-1185">Reference proteome</keyword>
<evidence type="ECO:0000313" key="10">
    <source>
        <dbReference type="Proteomes" id="UP000733744"/>
    </source>
</evidence>
<feature type="modified residue" description="4-aspartylphosphate" evidence="6">
    <location>
        <position position="59"/>
    </location>
</feature>
<feature type="domain" description="Response regulatory" evidence="8">
    <location>
        <begin position="9"/>
        <end position="128"/>
    </location>
</feature>
<dbReference type="SUPFAM" id="SSF81901">
    <property type="entry name" value="HCP-like"/>
    <property type="match status" value="1"/>
</dbReference>
<dbReference type="PANTHER" id="PTHR48111">
    <property type="entry name" value="REGULATOR OF RPOS"/>
    <property type="match status" value="1"/>
</dbReference>
<dbReference type="SMART" id="SM00448">
    <property type="entry name" value="REC"/>
    <property type="match status" value="1"/>
</dbReference>
<dbReference type="PROSITE" id="PS50005">
    <property type="entry name" value="TPR"/>
    <property type="match status" value="2"/>
</dbReference>
<evidence type="ECO:0000256" key="2">
    <source>
        <dbReference type="ARBA" id="ARBA00023012"/>
    </source>
</evidence>
<dbReference type="Pfam" id="PF00072">
    <property type="entry name" value="Response_reg"/>
    <property type="match status" value="1"/>
</dbReference>
<sequence>MKMSFDSKRILVIEDQSIIRETIKHILYSLDARHIVEAGTGINGIVEMRRRQFDIVLCDYQLGDGKNGQQVLEEAKYYKLLPSGAIFIMITVEQSKNMVLSALDCKPDDYLIKPFNRLQLSTRIERCIARKEYLASIEREIDSGNVYQAIQNCEKLLQQGNKKTHLQVLKIHAELALIIRDFKTAKRIYEEILAERDLPWAKLGLIIIAFLESDYEQSVESLKQFIDQYPMMLEAYDWLAKSYEALGDDEEALAVLNQAIDISPQTILRQQRLASLADKVENIEIAKKAYKAAVNLGKYSVHGSSNDFSGLARAHLKSNSANDAMKILNEMNKSFFNDPDSRLRAAILEIEIQNAKHNGAMAERCYEKAFKLNDQFGKQISRELRLEMAKLSYLSGANNTVDEILEDLIKTNIDDKSFIAEIDKMCSTFIDENYAKNLTNRIKQELIDINNEGVSLFKEGRIKEALAVFEDAIEKMPNNQTITLNLLKIIIHDLKRSKPDVKKLKQAQSYINKAIQIGVTHDQIGNIQKELDGIVDSIH</sequence>
<protein>
    <submittedName>
        <fullName evidence="9">Response regulator</fullName>
    </submittedName>
</protein>